<comment type="caution">
    <text evidence="11">The sequence shown here is derived from an EMBL/GenBank/DDBJ whole genome shotgun (WGS) entry which is preliminary data.</text>
</comment>
<dbReference type="GO" id="GO:0015138">
    <property type="term" value="F:fumarate transmembrane transporter activity"/>
    <property type="evidence" value="ECO:0007669"/>
    <property type="project" value="TreeGrafter"/>
</dbReference>
<evidence type="ECO:0000256" key="7">
    <source>
        <dbReference type="ARBA" id="ARBA00022847"/>
    </source>
</evidence>
<accession>A0A3M3X411</accession>
<organism evidence="11 12">
    <name type="scientific">Pseudomonas syringae pv. aptata</name>
    <dbReference type="NCBI Taxonomy" id="83167"/>
    <lineage>
        <taxon>Bacteria</taxon>
        <taxon>Pseudomonadati</taxon>
        <taxon>Pseudomonadota</taxon>
        <taxon>Gammaproteobacteria</taxon>
        <taxon>Pseudomonadales</taxon>
        <taxon>Pseudomonadaceae</taxon>
        <taxon>Pseudomonas</taxon>
        <taxon>Pseudomonas syringae</taxon>
    </lineage>
</organism>
<dbReference type="InterPro" id="IPR001991">
    <property type="entry name" value="Na-dicarboxylate_symporter"/>
</dbReference>
<comment type="similarity">
    <text evidence="2">Belongs to the dicarboxylate/amino acid:cation symporter (DAACS) (TC 2.A.23) family.</text>
</comment>
<protein>
    <submittedName>
        <fullName evidence="11">C4-dicarboxylate transport protein</fullName>
    </submittedName>
</protein>
<dbReference type="PRINTS" id="PR00173">
    <property type="entry name" value="EDTRNSPORT"/>
</dbReference>
<sequence length="453" mass="48013">MKMPTTPLRKTAMTTRQPIYKSLYFQVIVAIVIGILIGHFYPDTGKALKPLGDGFIKLIKMVIAPIIFCTVVSGIAGMQSMKSVGKTGGYALLYFEVVSTIALLIGLIVVNVVQPGAGMNIDVSTLDASKIAAYVTAGQDQSIVGFILNVIPNTIVGAFANGDILQVLMFSVIFGFALHRLGAYGKPVLDFIDRFAHVMFNIINMIMKLAPLGAFGAMAFTIGAYGVSSLVQLGQLMICFYITCVLFVVFVLGAIARAHGFSIFKLIRYIREELLIVLGTSSSESALPRMLIKMERLGAKKSVVGLVIPTGYSFNLDGTSIYLTMAAVFIAQATNTHMDITHQITLLLVLLLSSKGAAGVTGSGFIVLAATLSAVGHLPVAGLALILGIDRFMSEARALTNLVGNAVATVVVAKWVGELDTDKLQSELTSGGSAILETRPEDDLGVAEGPTPA</sequence>
<feature type="transmembrane region" description="Helical" evidence="10">
    <location>
        <begin position="366"/>
        <end position="389"/>
    </location>
</feature>
<evidence type="ECO:0000256" key="3">
    <source>
        <dbReference type="ARBA" id="ARBA00022448"/>
    </source>
</evidence>
<feature type="transmembrane region" description="Helical" evidence="10">
    <location>
        <begin position="90"/>
        <end position="113"/>
    </location>
</feature>
<evidence type="ECO:0000256" key="1">
    <source>
        <dbReference type="ARBA" id="ARBA00004651"/>
    </source>
</evidence>
<feature type="transmembrane region" description="Helical" evidence="10">
    <location>
        <begin position="61"/>
        <end position="78"/>
    </location>
</feature>
<feature type="transmembrane region" description="Helical" evidence="10">
    <location>
        <begin position="233"/>
        <end position="253"/>
    </location>
</feature>
<evidence type="ECO:0000256" key="9">
    <source>
        <dbReference type="ARBA" id="ARBA00023136"/>
    </source>
</evidence>
<feature type="transmembrane region" description="Helical" evidence="10">
    <location>
        <begin position="164"/>
        <end position="184"/>
    </location>
</feature>
<dbReference type="PROSITE" id="PS00714">
    <property type="entry name" value="NA_DICARBOXYL_SYMP_2"/>
    <property type="match status" value="1"/>
</dbReference>
<reference evidence="11 12" key="1">
    <citation type="submission" date="2018-08" db="EMBL/GenBank/DDBJ databases">
        <title>Recombination of ecologically and evolutionarily significant loci maintains genetic cohesion in the Pseudomonas syringae species complex.</title>
        <authorList>
            <person name="Dillon M."/>
            <person name="Thakur S."/>
            <person name="Almeida R.N.D."/>
            <person name="Weir B.S."/>
            <person name="Guttman D.S."/>
        </authorList>
    </citation>
    <scope>NUCLEOTIDE SEQUENCE [LARGE SCALE GENOMIC DNA]</scope>
    <source>
        <strain evidence="11 12">ICMP 4388</strain>
    </source>
</reference>
<dbReference type="FunFam" id="1.10.3860.10:FF:000001">
    <property type="entry name" value="C4-dicarboxylate transport protein"/>
    <property type="match status" value="1"/>
</dbReference>
<comment type="subcellular location">
    <subcellularLocation>
        <location evidence="1">Cell membrane</location>
        <topology evidence="1">Multi-pass membrane protein</topology>
    </subcellularLocation>
</comment>
<evidence type="ECO:0000256" key="8">
    <source>
        <dbReference type="ARBA" id="ARBA00022989"/>
    </source>
</evidence>
<evidence type="ECO:0000313" key="11">
    <source>
        <dbReference type="EMBL" id="RMO64394.1"/>
    </source>
</evidence>
<dbReference type="PANTHER" id="PTHR42865:SF1">
    <property type="entry name" value="AEROBIC C4-DICARBOXYLATE TRANSPORT PROTEIN"/>
    <property type="match status" value="1"/>
</dbReference>
<evidence type="ECO:0000256" key="6">
    <source>
        <dbReference type="ARBA" id="ARBA00022692"/>
    </source>
</evidence>
<name>A0A3M3X411_PSEAP</name>
<gene>
    <name evidence="11" type="ORF">ALQ37_04695</name>
</gene>
<dbReference type="GO" id="GO:0015141">
    <property type="term" value="F:succinate transmembrane transporter activity"/>
    <property type="evidence" value="ECO:0007669"/>
    <property type="project" value="TreeGrafter"/>
</dbReference>
<keyword evidence="8 10" id="KW-1133">Transmembrane helix</keyword>
<proteinExistence type="inferred from homology"/>
<dbReference type="GO" id="GO:0015366">
    <property type="term" value="F:malate:proton symporter activity"/>
    <property type="evidence" value="ECO:0007669"/>
    <property type="project" value="TreeGrafter"/>
</dbReference>
<keyword evidence="7" id="KW-0769">Symport</keyword>
<dbReference type="GO" id="GO:0005886">
    <property type="term" value="C:plasma membrane"/>
    <property type="evidence" value="ECO:0007669"/>
    <property type="project" value="UniProtKB-SubCell"/>
</dbReference>
<evidence type="ECO:0000256" key="2">
    <source>
        <dbReference type="ARBA" id="ARBA00006148"/>
    </source>
</evidence>
<dbReference type="NCBIfam" id="NF009587">
    <property type="entry name" value="PRK13027.1"/>
    <property type="match status" value="1"/>
</dbReference>
<dbReference type="PANTHER" id="PTHR42865">
    <property type="entry name" value="PROTON/GLUTAMATE-ASPARTATE SYMPORTER"/>
    <property type="match status" value="1"/>
</dbReference>
<dbReference type="Pfam" id="PF00375">
    <property type="entry name" value="SDF"/>
    <property type="match status" value="1"/>
</dbReference>
<evidence type="ECO:0000256" key="4">
    <source>
        <dbReference type="ARBA" id="ARBA00022475"/>
    </source>
</evidence>
<dbReference type="SUPFAM" id="SSF118215">
    <property type="entry name" value="Proton glutamate symport protein"/>
    <property type="match status" value="1"/>
</dbReference>
<dbReference type="InterPro" id="IPR018107">
    <property type="entry name" value="Na-dicarboxylate_symporter_CS"/>
</dbReference>
<dbReference type="InterPro" id="IPR023954">
    <property type="entry name" value="C4_dicarb_transport"/>
</dbReference>
<dbReference type="GO" id="GO:0070778">
    <property type="term" value="P:L-aspartate transmembrane transport"/>
    <property type="evidence" value="ECO:0007669"/>
    <property type="project" value="TreeGrafter"/>
</dbReference>
<dbReference type="Proteomes" id="UP000274541">
    <property type="component" value="Unassembled WGS sequence"/>
</dbReference>
<evidence type="ECO:0000256" key="10">
    <source>
        <dbReference type="SAM" id="Phobius"/>
    </source>
</evidence>
<feature type="transmembrane region" description="Helical" evidence="10">
    <location>
        <begin position="312"/>
        <end position="331"/>
    </location>
</feature>
<dbReference type="PROSITE" id="PS00713">
    <property type="entry name" value="NA_DICARBOXYL_SYMP_1"/>
    <property type="match status" value="1"/>
</dbReference>
<dbReference type="InterPro" id="IPR036458">
    <property type="entry name" value="Na:dicarbo_symporter_sf"/>
</dbReference>
<dbReference type="NCBIfam" id="NF002461">
    <property type="entry name" value="PRK01663.1"/>
    <property type="match status" value="1"/>
</dbReference>
<keyword evidence="4" id="KW-1003">Cell membrane</keyword>
<keyword evidence="9 10" id="KW-0472">Membrane</keyword>
<dbReference type="EMBL" id="RBPX01000207">
    <property type="protein sequence ID" value="RMO64394.1"/>
    <property type="molecule type" value="Genomic_DNA"/>
</dbReference>
<dbReference type="HAMAP" id="MF_01300">
    <property type="entry name" value="C4_dicarb_transport"/>
    <property type="match status" value="1"/>
</dbReference>
<dbReference type="AlphaFoldDB" id="A0A3M3X411"/>
<feature type="transmembrane region" description="Helical" evidence="10">
    <location>
        <begin position="23"/>
        <end position="41"/>
    </location>
</feature>
<keyword evidence="5" id="KW-0997">Cell inner membrane</keyword>
<feature type="transmembrane region" description="Helical" evidence="10">
    <location>
        <begin position="205"/>
        <end position="227"/>
    </location>
</feature>
<evidence type="ECO:0000256" key="5">
    <source>
        <dbReference type="ARBA" id="ARBA00022519"/>
    </source>
</evidence>
<evidence type="ECO:0000313" key="12">
    <source>
        <dbReference type="Proteomes" id="UP000274541"/>
    </source>
</evidence>
<keyword evidence="6 10" id="KW-0812">Transmembrane</keyword>
<dbReference type="Gene3D" id="1.10.3860.10">
    <property type="entry name" value="Sodium:dicarboxylate symporter"/>
    <property type="match status" value="1"/>
</dbReference>
<feature type="non-terminal residue" evidence="11">
    <location>
        <position position="453"/>
    </location>
</feature>
<keyword evidence="3" id="KW-0813">Transport</keyword>